<dbReference type="EC" id="2.1.1.57" evidence="2 8"/>
<evidence type="ECO:0000256" key="4">
    <source>
        <dbReference type="ARBA" id="ARBA00022603"/>
    </source>
</evidence>
<protein>
    <recommendedName>
        <fullName evidence="3 8">Cap-specific mRNA (nucleoside-2'-O-)-methyltransferase 1</fullName>
        <ecNumber evidence="2 8">2.1.1.57</ecNumber>
    </recommendedName>
    <alternativeName>
        <fullName evidence="8">Cap1 2'O-ribose methyltransferase 1</fullName>
    </alternativeName>
</protein>
<evidence type="ECO:0000256" key="5">
    <source>
        <dbReference type="ARBA" id="ARBA00022664"/>
    </source>
</evidence>
<evidence type="ECO:0000256" key="6">
    <source>
        <dbReference type="ARBA" id="ARBA00022691"/>
    </source>
</evidence>
<keyword evidence="5 8" id="KW-0507">mRNA processing</keyword>
<dbReference type="Gene3D" id="3.40.50.410">
    <property type="entry name" value="von Willebrand factor, type A domain"/>
    <property type="match status" value="1"/>
</dbReference>
<comment type="subcellular location">
    <subcellularLocation>
        <location evidence="8">Nucleus</location>
    </subcellularLocation>
</comment>
<dbReference type="GO" id="GO:0032259">
    <property type="term" value="P:methylation"/>
    <property type="evidence" value="ECO:0007669"/>
    <property type="project" value="UniProtKB-KW"/>
</dbReference>
<dbReference type="InterPro" id="IPR050851">
    <property type="entry name" value="mRNA_Cap_2O-Ribose_MeTrfase"/>
</dbReference>
<dbReference type="InterPro" id="IPR002877">
    <property type="entry name" value="RNA_MeTrfase_FtsJ_dom"/>
</dbReference>
<keyword evidence="6 8" id="KW-0949">S-adenosyl-L-methionine</keyword>
<dbReference type="GO" id="GO:0006370">
    <property type="term" value="P:7-methylguanosine mRNA capping"/>
    <property type="evidence" value="ECO:0007669"/>
    <property type="project" value="UniProtKB-UniRule"/>
</dbReference>
<dbReference type="GO" id="GO:0004483">
    <property type="term" value="F:methyltransferase cap1 activity"/>
    <property type="evidence" value="ECO:0007669"/>
    <property type="project" value="UniProtKB-UniRule"/>
</dbReference>
<evidence type="ECO:0000256" key="9">
    <source>
        <dbReference type="SAM" id="MobiDB-lite"/>
    </source>
</evidence>
<dbReference type="InterPro" id="IPR036465">
    <property type="entry name" value="vWFA_dom_sf"/>
</dbReference>
<dbReference type="InterPro" id="IPR004600">
    <property type="entry name" value="TFIIH_Tfb4/GTF2H3"/>
</dbReference>
<dbReference type="Pfam" id="PF03850">
    <property type="entry name" value="Tfb4"/>
    <property type="match status" value="1"/>
</dbReference>
<dbReference type="AlphaFoldDB" id="A0A0R3TQD4"/>
<dbReference type="Pfam" id="PF01585">
    <property type="entry name" value="G-patch"/>
    <property type="match status" value="1"/>
</dbReference>
<dbReference type="GO" id="GO:0016556">
    <property type="term" value="P:mRNA modification"/>
    <property type="evidence" value="ECO:0007669"/>
    <property type="project" value="UniProtKB-UniRule"/>
</dbReference>
<feature type="region of interest" description="Disordered" evidence="9">
    <location>
        <begin position="777"/>
        <end position="796"/>
    </location>
</feature>
<evidence type="ECO:0000256" key="7">
    <source>
        <dbReference type="ARBA" id="ARBA00049042"/>
    </source>
</evidence>
<dbReference type="InterPro" id="IPR000467">
    <property type="entry name" value="G_patch_dom"/>
</dbReference>
<dbReference type="GO" id="GO:0000439">
    <property type="term" value="C:transcription factor TFIIH core complex"/>
    <property type="evidence" value="ECO:0007669"/>
    <property type="project" value="InterPro"/>
</dbReference>
<dbReference type="GO" id="GO:0005737">
    <property type="term" value="C:cytoplasm"/>
    <property type="evidence" value="ECO:0007669"/>
    <property type="project" value="TreeGrafter"/>
</dbReference>
<dbReference type="PROSITE" id="PS51613">
    <property type="entry name" value="SAM_MT_RRMJ"/>
    <property type="match status" value="1"/>
</dbReference>
<proteinExistence type="predicted"/>
<evidence type="ECO:0000256" key="3">
    <source>
        <dbReference type="ARBA" id="ARBA00021136"/>
    </source>
</evidence>
<evidence type="ECO:0000313" key="12">
    <source>
        <dbReference type="WBParaSite" id="HNAJ_0000975001-mRNA-1"/>
    </source>
</evidence>
<reference evidence="12" key="1">
    <citation type="submission" date="2017-02" db="UniProtKB">
        <authorList>
            <consortium name="WormBaseParasite"/>
        </authorList>
    </citation>
    <scope>IDENTIFICATION</scope>
</reference>
<dbReference type="GO" id="GO:0006289">
    <property type="term" value="P:nucleotide-excision repair"/>
    <property type="evidence" value="ECO:0007669"/>
    <property type="project" value="InterPro"/>
</dbReference>
<dbReference type="SUPFAM" id="SSF53335">
    <property type="entry name" value="S-adenosyl-L-methionine-dependent methyltransferases"/>
    <property type="match status" value="1"/>
</dbReference>
<keyword evidence="4 8" id="KW-0489">Methyltransferase</keyword>
<organism evidence="12">
    <name type="scientific">Rodentolepis nana</name>
    <name type="common">Dwarf tapeworm</name>
    <name type="synonym">Hymenolepis nana</name>
    <dbReference type="NCBI Taxonomy" id="102285"/>
    <lineage>
        <taxon>Eukaryota</taxon>
        <taxon>Metazoa</taxon>
        <taxon>Spiralia</taxon>
        <taxon>Lophotrochozoa</taxon>
        <taxon>Platyhelminthes</taxon>
        <taxon>Cestoda</taxon>
        <taxon>Eucestoda</taxon>
        <taxon>Cyclophyllidea</taxon>
        <taxon>Hymenolepididae</taxon>
        <taxon>Rodentolepis</taxon>
    </lineage>
</organism>
<name>A0A0R3TQD4_RODNA</name>
<dbReference type="GO" id="GO:0003676">
    <property type="term" value="F:nucleic acid binding"/>
    <property type="evidence" value="ECO:0007669"/>
    <property type="project" value="UniProtKB-UniRule"/>
</dbReference>
<keyword evidence="8" id="KW-0539">Nucleus</keyword>
<comment type="function">
    <text evidence="1">S-adenosyl-L-methionine-dependent methyltransferase that mediates mRNA cap1 2'-O-ribose methylation to the 5'-cap structure of mRNAs. Methylates the ribose of the first nucleotide of a m(7)GpppG-capped mRNA and small nuclear RNA (snRNA) to produce m(7)GpppRm (cap1). Displays a preference for cap0 transcripts. Cap1 modification is linked to higher levels of translation. May be involved in the interferon response pathway.</text>
</comment>
<keyword evidence="8" id="KW-0808">Transferase</keyword>
<dbReference type="InterPro" id="IPR001202">
    <property type="entry name" value="WW_dom"/>
</dbReference>
<dbReference type="GO" id="GO:0006355">
    <property type="term" value="P:regulation of DNA-templated transcription"/>
    <property type="evidence" value="ECO:0007669"/>
    <property type="project" value="InterPro"/>
</dbReference>
<dbReference type="Gene3D" id="3.40.50.12760">
    <property type="match status" value="2"/>
</dbReference>
<dbReference type="Pfam" id="PF01728">
    <property type="entry name" value="FtsJ"/>
    <property type="match status" value="1"/>
</dbReference>
<feature type="domain" description="RrmJ-type SAM-dependent 2'-O-MTase" evidence="11">
    <location>
        <begin position="554"/>
        <end position="770"/>
    </location>
</feature>
<evidence type="ECO:0000256" key="8">
    <source>
        <dbReference type="RuleBase" id="RU368012"/>
    </source>
</evidence>
<evidence type="ECO:0000256" key="1">
    <source>
        <dbReference type="ARBA" id="ARBA00002664"/>
    </source>
</evidence>
<sequence>LPVLLRSQLTDSKSRFSKKATYLSVELIKLYINEAFERSVALAKKSDRNTMAQEDGDRNLLMILIDLTPVWWGTFAHEFLILPTFIENILAFASSHLALSPLNEVAIVGVTPEKTEFLWPSLNPIDKIECRNGQYEPFSIIGQTVRNKVNQMVMSCDSTSCTVSFANAINNALCFFIRRCREMRPTFAYTRVDSNTVVEDDIHNLLKDNFHARILVVRAAEDDSSQYLSLMNAVFTAQKMGVLIDACIIPPTRMSYSIEDHLRQSSTTLQESGHSSLFQQAAELTGGIYLRIPRPAGLLQYLLCVFLPHAGLRSQMILPDSNGGSSAGVDFRSACFCHRKMVDLAYVCSVCLSVFCEFSPVCSTCQTPFRIPTSIDDTQVGSKGWDLMRKLGWTDGKGLGAQGQGRLEPISTKVPKNRQGLGADAVAGFRALDIGELPNGPNAWSDDKTDLPPASANDDLCYRFSRWFPPRSNFEIPDLPERCLEALKSAILPLHSESARGPPVDSMESQSRYCSEPLLFEMLFYKNSLDKRSREAIMSARLRSNPYEDIRSGIFMNRAAMKMANMDVLFSGIFSANPPHGEILHFADICAGPGGFSEYLTWRRGCPLSSKLPHFQPIRGYGMTLRGDCDFKLRKFVAGPVENFRPYYGAADDGDITKWCNLASFAKTIVSATDGKGVHLVMADGGFDVSDGYNLQEVLSKHIYLCQCLCALTILRPGGRFITKLFDTFTDFTVDLLWLMSHVFKKIYIVKPITSRPANSERYLVCDGLISPNDCMAGCPSPPESSNKSKKQEPAETFARRQFKQKKIRKPMVMPSQSSSDNHEDEFHVDTTSAVGILIAHFLAAGEELHKLAGNDSLDLLRLAKDDVLHRKDFDIPENFPEYITKVNELLIKRQSLYLSKMIVFTDDATKSDDSQSEIAKACLEKWQVPNIKRGIHSWPLWPENISPALREIIPDPSNFTKGSLPKHLQRSKIIEALKMADLERLQFKAASFYAFVISGLHSVTMEQTSDPMILLSQGNDRIFTWEEGRFLRLESKIQLPAGCLLWAINVNIYSNKGRRYRALMVLDAAFIYGIDIQHLSLAERVAHIKVLCDTLDFPETEGTKVIYPPSGPLITMPEFINGLKELPCKDYPNGHVMFQATKSGMTCAPKGLLLVRPFSAPWTMGVSRSTGKVYYSNADHQTSTYEVPSDICLPFSKTKFYLVPWTPEHDGDLDVKQFLMWLRMLPQ</sequence>
<dbReference type="STRING" id="102285.A0A0R3TQD4"/>
<evidence type="ECO:0000259" key="11">
    <source>
        <dbReference type="PROSITE" id="PS51613"/>
    </source>
</evidence>
<dbReference type="WBParaSite" id="HNAJ_0000975001-mRNA-1">
    <property type="protein sequence ID" value="HNAJ_0000975001-mRNA-1"/>
    <property type="gene ID" value="HNAJ_0000975001"/>
</dbReference>
<comment type="catalytic activity">
    <reaction evidence="7 8">
        <text>a 5'-end (N(7)-methyl 5'-triphosphoguanosine)-ribonucleoside in mRNA + S-adenosyl-L-methionine = a 5'-end (N(7)-methyl 5'-triphosphoguanosine)-(2'-O-methyl-ribonucleoside) in mRNA + S-adenosyl-L-homocysteine + H(+)</text>
        <dbReference type="Rhea" id="RHEA:67020"/>
        <dbReference type="Rhea" id="RHEA-COMP:17167"/>
        <dbReference type="Rhea" id="RHEA-COMP:17168"/>
        <dbReference type="ChEBI" id="CHEBI:15378"/>
        <dbReference type="ChEBI" id="CHEBI:57856"/>
        <dbReference type="ChEBI" id="CHEBI:59789"/>
        <dbReference type="ChEBI" id="CHEBI:156461"/>
        <dbReference type="ChEBI" id="CHEBI:167609"/>
        <dbReference type="EC" id="2.1.1.57"/>
    </reaction>
</comment>
<dbReference type="PANTHER" id="PTHR16121">
    <property type="entry name" value="CAP-SPECIFIC MRNA (NUCLEOSIDE-2'-O-)-METHYLTRANSFERASE 1-RELATED"/>
    <property type="match status" value="1"/>
</dbReference>
<dbReference type="InterPro" id="IPR025816">
    <property type="entry name" value="RrmJ-type_MeTrfase"/>
</dbReference>
<dbReference type="SMART" id="SM00443">
    <property type="entry name" value="G_patch"/>
    <property type="match status" value="1"/>
</dbReference>
<dbReference type="PANTHER" id="PTHR16121:SF0">
    <property type="entry name" value="CAP-SPECIFIC MRNA (NUCLEOSIDE-2'-O-)-METHYLTRANSFERASE 1"/>
    <property type="match status" value="1"/>
</dbReference>
<evidence type="ECO:0000256" key="2">
    <source>
        <dbReference type="ARBA" id="ARBA00011923"/>
    </source>
</evidence>
<dbReference type="PROSITE" id="PS01159">
    <property type="entry name" value="WW_DOMAIN_1"/>
    <property type="match status" value="1"/>
</dbReference>
<keyword evidence="8" id="KW-0506">mRNA capping</keyword>
<dbReference type="InterPro" id="IPR029063">
    <property type="entry name" value="SAM-dependent_MTases_sf"/>
</dbReference>
<comment type="function">
    <text evidence="8">S-adenosyl-L-methionine-dependent methyltransferase that mediates RNA cap1 2'-O-ribose methylation to the 5'-cap structure of RNAs. Methylates the ribose of the first nucleotide of a m(7)GpppG-capped mRNA to produce m(7)GpppNmp (cap1).</text>
</comment>
<accession>A0A0R3TQD4</accession>
<feature type="domain" description="G-patch" evidence="10">
    <location>
        <begin position="380"/>
        <end position="426"/>
    </location>
</feature>
<dbReference type="PROSITE" id="PS50174">
    <property type="entry name" value="G_PATCH"/>
    <property type="match status" value="1"/>
</dbReference>
<evidence type="ECO:0000259" key="10">
    <source>
        <dbReference type="PROSITE" id="PS50174"/>
    </source>
</evidence>